<reference evidence="1" key="1">
    <citation type="submission" date="2018-05" db="EMBL/GenBank/DDBJ databases">
        <title>Draft genome of Mucuna pruriens seed.</title>
        <authorList>
            <person name="Nnadi N.E."/>
            <person name="Vos R."/>
            <person name="Hasami M.H."/>
            <person name="Devisetty U.K."/>
            <person name="Aguiy J.C."/>
        </authorList>
    </citation>
    <scope>NUCLEOTIDE SEQUENCE [LARGE SCALE GENOMIC DNA]</scope>
    <source>
        <strain evidence="1">JCA_2017</strain>
    </source>
</reference>
<dbReference type="EMBL" id="QJKJ01014337">
    <property type="protein sequence ID" value="RDX64541.1"/>
    <property type="molecule type" value="Genomic_DNA"/>
</dbReference>
<organism evidence="1 2">
    <name type="scientific">Mucuna pruriens</name>
    <name type="common">Velvet bean</name>
    <name type="synonym">Dolichos pruriens</name>
    <dbReference type="NCBI Taxonomy" id="157652"/>
    <lineage>
        <taxon>Eukaryota</taxon>
        <taxon>Viridiplantae</taxon>
        <taxon>Streptophyta</taxon>
        <taxon>Embryophyta</taxon>
        <taxon>Tracheophyta</taxon>
        <taxon>Spermatophyta</taxon>
        <taxon>Magnoliopsida</taxon>
        <taxon>eudicotyledons</taxon>
        <taxon>Gunneridae</taxon>
        <taxon>Pentapetalae</taxon>
        <taxon>rosids</taxon>
        <taxon>fabids</taxon>
        <taxon>Fabales</taxon>
        <taxon>Fabaceae</taxon>
        <taxon>Papilionoideae</taxon>
        <taxon>50 kb inversion clade</taxon>
        <taxon>NPAAA clade</taxon>
        <taxon>indigoferoid/millettioid clade</taxon>
        <taxon>Phaseoleae</taxon>
        <taxon>Mucuna</taxon>
    </lineage>
</organism>
<evidence type="ECO:0000313" key="1">
    <source>
        <dbReference type="EMBL" id="RDX64541.1"/>
    </source>
</evidence>
<dbReference type="AlphaFoldDB" id="A0A371EES9"/>
<evidence type="ECO:0000313" key="2">
    <source>
        <dbReference type="Proteomes" id="UP000257109"/>
    </source>
</evidence>
<gene>
    <name evidence="1" type="ORF">CR513_56895</name>
</gene>
<proteinExistence type="predicted"/>
<comment type="caution">
    <text evidence="1">The sequence shown here is derived from an EMBL/GenBank/DDBJ whole genome shotgun (WGS) entry which is preliminary data.</text>
</comment>
<accession>A0A371EES9</accession>
<feature type="non-terminal residue" evidence="1">
    <location>
        <position position="1"/>
    </location>
</feature>
<dbReference type="Proteomes" id="UP000257109">
    <property type="component" value="Unassembled WGS sequence"/>
</dbReference>
<name>A0A371EES9_MUCPR</name>
<keyword evidence="2" id="KW-1185">Reference proteome</keyword>
<sequence>MGGEYPRPFPNRVGIDKVSNCGDQLLYQVDGDSLSVRHGVALGKDWSDMDSVEPYLTRSRLSTDKRNRVGLTRISDRLPTEVVKPVPIGLV</sequence>
<protein>
    <submittedName>
        <fullName evidence="1">Uncharacterized protein</fullName>
    </submittedName>
</protein>